<dbReference type="EMBL" id="WWVQ01000088">
    <property type="protein sequence ID" value="MZL35342.1"/>
    <property type="molecule type" value="Genomic_DNA"/>
</dbReference>
<accession>A0A6L8T8M6</accession>
<evidence type="ECO:0000313" key="3">
    <source>
        <dbReference type="EMBL" id="MZL35342.1"/>
    </source>
</evidence>
<comment type="caution">
    <text evidence="3">The sequence shown here is derived from an EMBL/GenBank/DDBJ whole genome shotgun (WGS) entry which is preliminary data.</text>
</comment>
<protein>
    <submittedName>
        <fullName evidence="3">Uncharacterized protein</fullName>
    </submittedName>
</protein>
<dbReference type="AlphaFoldDB" id="A0A6L8T8M6"/>
<proteinExistence type="predicted"/>
<feature type="chain" id="PRO_5026984716" evidence="2">
    <location>
        <begin position="27"/>
        <end position="116"/>
    </location>
</feature>
<evidence type="ECO:0000313" key="4">
    <source>
        <dbReference type="Proteomes" id="UP000477285"/>
    </source>
</evidence>
<feature type="signal peptide" evidence="2">
    <location>
        <begin position="1"/>
        <end position="26"/>
    </location>
</feature>
<evidence type="ECO:0000256" key="2">
    <source>
        <dbReference type="SAM" id="SignalP"/>
    </source>
</evidence>
<reference evidence="3 4" key="1">
    <citation type="journal article" date="2019" name="Nat. Med.">
        <title>A library of human gut bacterial isolates paired with longitudinal multiomics data enables mechanistic microbiome research.</title>
        <authorList>
            <person name="Poyet M."/>
            <person name="Groussin M."/>
            <person name="Gibbons S.M."/>
            <person name="Avila-Pacheco J."/>
            <person name="Jiang X."/>
            <person name="Kearney S.M."/>
            <person name="Perrotta A.R."/>
            <person name="Berdy B."/>
            <person name="Zhao S."/>
            <person name="Lieberman T.D."/>
            <person name="Swanson P.K."/>
            <person name="Smith M."/>
            <person name="Roesemann S."/>
            <person name="Alexander J.E."/>
            <person name="Rich S.A."/>
            <person name="Livny J."/>
            <person name="Vlamakis H."/>
            <person name="Clish C."/>
            <person name="Bullock K."/>
            <person name="Deik A."/>
            <person name="Scott J."/>
            <person name="Pierce K.A."/>
            <person name="Xavier R.J."/>
            <person name="Alm E.J."/>
        </authorList>
    </citation>
    <scope>NUCLEOTIDE SEQUENCE [LARGE SCALE GENOMIC DNA]</scope>
    <source>
        <strain evidence="3 4">BIOML-A1</strain>
    </source>
</reference>
<sequence>MRDRKKLLSIILVFAMVLQMAFPTYADTRTVRRTLTKTTTTYTTQKIKLKKKASKTYSVVGKTVTYVSYRTKDSNPVKTTKKITPTTPTAKPVPYQIANPTPTPEDDPILVSRINF</sequence>
<keyword evidence="2" id="KW-0732">Signal</keyword>
<evidence type="ECO:0000256" key="1">
    <source>
        <dbReference type="SAM" id="MobiDB-lite"/>
    </source>
</evidence>
<name>A0A6L8T8M6_9FIRM</name>
<feature type="compositionally biased region" description="Low complexity" evidence="1">
    <location>
        <begin position="76"/>
        <end position="94"/>
    </location>
</feature>
<organism evidence="3 4">
    <name type="scientific">Blautia wexlerae</name>
    <dbReference type="NCBI Taxonomy" id="418240"/>
    <lineage>
        <taxon>Bacteria</taxon>
        <taxon>Bacillati</taxon>
        <taxon>Bacillota</taxon>
        <taxon>Clostridia</taxon>
        <taxon>Lachnospirales</taxon>
        <taxon>Lachnospiraceae</taxon>
        <taxon>Blautia</taxon>
    </lineage>
</organism>
<dbReference type="RefSeq" id="WP_161234393.1">
    <property type="nucleotide sequence ID" value="NZ_JADMTA010000030.1"/>
</dbReference>
<gene>
    <name evidence="3" type="ORF">GT728_19720</name>
</gene>
<feature type="region of interest" description="Disordered" evidence="1">
    <location>
        <begin position="75"/>
        <end position="108"/>
    </location>
</feature>
<dbReference type="Proteomes" id="UP000477285">
    <property type="component" value="Unassembled WGS sequence"/>
</dbReference>